<name>A0A183CQ49_GLOPA</name>
<keyword evidence="2" id="KW-1185">Reference proteome</keyword>
<sequence>MKHFPKEWLPILLLIAMIAYSVSVEVIEDGTPEEEDLAKALALSKRFFWRTMMEKWDCYK</sequence>
<feature type="signal peptide" evidence="1">
    <location>
        <begin position="1"/>
        <end position="23"/>
    </location>
</feature>
<evidence type="ECO:0000313" key="2">
    <source>
        <dbReference type="Proteomes" id="UP000050741"/>
    </source>
</evidence>
<organism evidence="2 3">
    <name type="scientific">Globodera pallida</name>
    <name type="common">Potato cyst nematode worm</name>
    <name type="synonym">Heterodera pallida</name>
    <dbReference type="NCBI Taxonomy" id="36090"/>
    <lineage>
        <taxon>Eukaryota</taxon>
        <taxon>Metazoa</taxon>
        <taxon>Ecdysozoa</taxon>
        <taxon>Nematoda</taxon>
        <taxon>Chromadorea</taxon>
        <taxon>Rhabditida</taxon>
        <taxon>Tylenchina</taxon>
        <taxon>Tylenchomorpha</taxon>
        <taxon>Tylenchoidea</taxon>
        <taxon>Heteroderidae</taxon>
        <taxon>Heteroderinae</taxon>
        <taxon>Globodera</taxon>
    </lineage>
</organism>
<dbReference type="Proteomes" id="UP000050741">
    <property type="component" value="Unassembled WGS sequence"/>
</dbReference>
<evidence type="ECO:0000313" key="3">
    <source>
        <dbReference type="WBParaSite" id="GPLIN_001500700"/>
    </source>
</evidence>
<reference evidence="2" key="2">
    <citation type="submission" date="2014-05" db="EMBL/GenBank/DDBJ databases">
        <title>The genome and life-stage specific transcriptomes of Globodera pallida elucidate key aspects of plant parasitism by a cyst nematode.</title>
        <authorList>
            <person name="Cotton J.A."/>
            <person name="Lilley C.J."/>
            <person name="Jones L.M."/>
            <person name="Kikuchi T."/>
            <person name="Reid A.J."/>
            <person name="Thorpe P."/>
            <person name="Tsai I.J."/>
            <person name="Beasley H."/>
            <person name="Blok V."/>
            <person name="Cock P.J.A."/>
            <person name="Van den Akker S.E."/>
            <person name="Holroyd N."/>
            <person name="Hunt M."/>
            <person name="Mantelin S."/>
            <person name="Naghra H."/>
            <person name="Pain A."/>
            <person name="Palomares-Rius J.E."/>
            <person name="Zarowiecki M."/>
            <person name="Berriman M."/>
            <person name="Jones J.T."/>
            <person name="Urwin P.E."/>
        </authorList>
    </citation>
    <scope>NUCLEOTIDE SEQUENCE [LARGE SCALE GENOMIC DNA]</scope>
    <source>
        <strain evidence="2">Lindley</strain>
    </source>
</reference>
<reference evidence="3" key="3">
    <citation type="submission" date="2016-06" db="UniProtKB">
        <authorList>
            <consortium name="WormBaseParasite"/>
        </authorList>
    </citation>
    <scope>IDENTIFICATION</scope>
</reference>
<accession>A0A183CQ49</accession>
<dbReference type="AlphaFoldDB" id="A0A183CQ49"/>
<protein>
    <submittedName>
        <fullName evidence="3">Venom peptide</fullName>
    </submittedName>
</protein>
<evidence type="ECO:0000256" key="1">
    <source>
        <dbReference type="SAM" id="SignalP"/>
    </source>
</evidence>
<proteinExistence type="predicted"/>
<keyword evidence="1" id="KW-0732">Signal</keyword>
<feature type="chain" id="PRO_5008147853" evidence="1">
    <location>
        <begin position="24"/>
        <end position="60"/>
    </location>
</feature>
<reference evidence="2" key="1">
    <citation type="submission" date="2013-12" db="EMBL/GenBank/DDBJ databases">
        <authorList>
            <person name="Aslett M."/>
        </authorList>
    </citation>
    <scope>NUCLEOTIDE SEQUENCE [LARGE SCALE GENOMIC DNA]</scope>
    <source>
        <strain evidence="2">Lindley</strain>
    </source>
</reference>
<dbReference type="WBParaSite" id="GPLIN_001500700">
    <property type="protein sequence ID" value="GPLIN_001500700"/>
    <property type="gene ID" value="GPLIN_001500700"/>
</dbReference>